<dbReference type="SUPFAM" id="SSF53383">
    <property type="entry name" value="PLP-dependent transferases"/>
    <property type="match status" value="1"/>
</dbReference>
<dbReference type="InterPro" id="IPR015421">
    <property type="entry name" value="PyrdxlP-dep_Trfase_major"/>
</dbReference>
<evidence type="ECO:0000256" key="2">
    <source>
        <dbReference type="ARBA" id="ARBA00007970"/>
    </source>
</evidence>
<dbReference type="AlphaFoldDB" id="A0A6N3E3G1"/>
<evidence type="ECO:0000256" key="3">
    <source>
        <dbReference type="ARBA" id="ARBA00011738"/>
    </source>
</evidence>
<dbReference type="EMBL" id="CACRUE010000033">
    <property type="protein sequence ID" value="VYU36216.1"/>
    <property type="molecule type" value="Genomic_DNA"/>
</dbReference>
<dbReference type="GO" id="GO:0004400">
    <property type="term" value="F:histidinol-phosphate transaminase activity"/>
    <property type="evidence" value="ECO:0007669"/>
    <property type="project" value="UniProtKB-UniRule"/>
</dbReference>
<comment type="pathway">
    <text evidence="9">Amino-acid biosynthesis; L-histidine biosynthesis; L-histidine from 5-phospho-alpha-D-ribose 1-diphosphate: step 7/9.</text>
</comment>
<dbReference type="InterPro" id="IPR005861">
    <property type="entry name" value="HisP_aminotrans"/>
</dbReference>
<gene>
    <name evidence="11" type="primary">hisC_3</name>
    <name evidence="9" type="synonym">hisC</name>
    <name evidence="11" type="ORF">IBLFYP30_02468</name>
</gene>
<dbReference type="PANTHER" id="PTHR42885:SF2">
    <property type="entry name" value="HISTIDINOL-PHOSPHATE AMINOTRANSFERASE"/>
    <property type="match status" value="1"/>
</dbReference>
<accession>A0A6N3E3G1</accession>
<keyword evidence="5 9" id="KW-0028">Amino-acid biosynthesis</keyword>
<keyword evidence="8 9" id="KW-0368">Histidine biosynthesis</keyword>
<feature type="modified residue" description="N6-(pyridoxal phosphate)lysine" evidence="9">
    <location>
        <position position="209"/>
    </location>
</feature>
<evidence type="ECO:0000256" key="5">
    <source>
        <dbReference type="ARBA" id="ARBA00022605"/>
    </source>
</evidence>
<comment type="subunit">
    <text evidence="3 9">Homodimer.</text>
</comment>
<organism evidence="11">
    <name type="scientific">Intestinibacter bartlettii</name>
    <dbReference type="NCBI Taxonomy" id="261299"/>
    <lineage>
        <taxon>Bacteria</taxon>
        <taxon>Bacillati</taxon>
        <taxon>Bacillota</taxon>
        <taxon>Clostridia</taxon>
        <taxon>Peptostreptococcales</taxon>
        <taxon>Peptostreptococcaceae</taxon>
        <taxon>Intestinibacter</taxon>
    </lineage>
</organism>
<evidence type="ECO:0000256" key="8">
    <source>
        <dbReference type="ARBA" id="ARBA00023102"/>
    </source>
</evidence>
<keyword evidence="4 9" id="KW-0032">Aminotransferase</keyword>
<dbReference type="PROSITE" id="PS00599">
    <property type="entry name" value="AA_TRANSFER_CLASS_2"/>
    <property type="match status" value="1"/>
</dbReference>
<dbReference type="UniPathway" id="UPA00031">
    <property type="reaction ID" value="UER00012"/>
</dbReference>
<dbReference type="InterPro" id="IPR001917">
    <property type="entry name" value="Aminotrans_II_pyridoxalP_BS"/>
</dbReference>
<dbReference type="GO" id="GO:0000105">
    <property type="term" value="P:L-histidine biosynthetic process"/>
    <property type="evidence" value="ECO:0007669"/>
    <property type="project" value="UniProtKB-UniRule"/>
</dbReference>
<dbReference type="InterPro" id="IPR015424">
    <property type="entry name" value="PyrdxlP-dep_Trfase"/>
</dbReference>
<dbReference type="InterPro" id="IPR015422">
    <property type="entry name" value="PyrdxlP-dep_Trfase_small"/>
</dbReference>
<evidence type="ECO:0000256" key="4">
    <source>
        <dbReference type="ARBA" id="ARBA00022576"/>
    </source>
</evidence>
<proteinExistence type="inferred from homology"/>
<dbReference type="HAMAP" id="MF_01023">
    <property type="entry name" value="HisC_aminotrans_2"/>
    <property type="match status" value="1"/>
</dbReference>
<keyword evidence="6 9" id="KW-0808">Transferase</keyword>
<evidence type="ECO:0000313" key="11">
    <source>
        <dbReference type="EMBL" id="VYU36216.1"/>
    </source>
</evidence>
<dbReference type="InterPro" id="IPR004839">
    <property type="entry name" value="Aminotransferase_I/II_large"/>
</dbReference>
<evidence type="ECO:0000256" key="9">
    <source>
        <dbReference type="HAMAP-Rule" id="MF_01023"/>
    </source>
</evidence>
<evidence type="ECO:0000256" key="6">
    <source>
        <dbReference type="ARBA" id="ARBA00022679"/>
    </source>
</evidence>
<evidence type="ECO:0000256" key="7">
    <source>
        <dbReference type="ARBA" id="ARBA00022898"/>
    </source>
</evidence>
<keyword evidence="7 9" id="KW-0663">Pyridoxal phosphate</keyword>
<dbReference type="EC" id="2.6.1.9" evidence="9"/>
<sequence>MNREKESIRSLEPYVTNPTICSVKLDANEGDKDLYRDLLKKLGESDITLNYYPDDLYSELKKEINNYVGYEPKNITVGNGSSELLDLCVKTFVDKDETILSLDPTFSMYSIYAQVFSAKYIGAKAEEDFKLDVDSIIKDIKESNPKLVILCNPNNPTGSVLTKEEVRKIVKSTDALIALDEAYMEFGDESLIDEVMDYDNLLIVKTVSKAFSLAGIRMGYIVANEDIITSIEKVRAPYNLNSLSTYIATEALRQKERMFDYVKKIKEEREKIYKALVDLGVKAYKSSANFVFFKSDIENLQKKLVDKDVLIRKFSGKLDGYYRVSIGTKEQNEKFLEAFKEVM</sequence>
<dbReference type="CDD" id="cd00609">
    <property type="entry name" value="AAT_like"/>
    <property type="match status" value="1"/>
</dbReference>
<dbReference type="PANTHER" id="PTHR42885">
    <property type="entry name" value="HISTIDINOL-PHOSPHATE AMINOTRANSFERASE-RELATED"/>
    <property type="match status" value="1"/>
</dbReference>
<reference evidence="11" key="1">
    <citation type="submission" date="2019-11" db="EMBL/GenBank/DDBJ databases">
        <authorList>
            <person name="Feng L."/>
        </authorList>
    </citation>
    <scope>NUCLEOTIDE SEQUENCE</scope>
    <source>
        <strain evidence="11">IbartlettiiLFYP30</strain>
    </source>
</reference>
<dbReference type="RefSeq" id="WP_156531083.1">
    <property type="nucleotide sequence ID" value="NZ_CACRUE010000033.1"/>
</dbReference>
<evidence type="ECO:0000256" key="1">
    <source>
        <dbReference type="ARBA" id="ARBA00001933"/>
    </source>
</evidence>
<name>A0A6N3E3G1_9FIRM</name>
<comment type="catalytic activity">
    <reaction evidence="9">
        <text>L-histidinol phosphate + 2-oxoglutarate = 3-(imidazol-4-yl)-2-oxopropyl phosphate + L-glutamate</text>
        <dbReference type="Rhea" id="RHEA:23744"/>
        <dbReference type="ChEBI" id="CHEBI:16810"/>
        <dbReference type="ChEBI" id="CHEBI:29985"/>
        <dbReference type="ChEBI" id="CHEBI:57766"/>
        <dbReference type="ChEBI" id="CHEBI:57980"/>
        <dbReference type="EC" id="2.6.1.9"/>
    </reaction>
</comment>
<feature type="domain" description="Aminotransferase class I/classII large" evidence="10">
    <location>
        <begin position="24"/>
        <end position="339"/>
    </location>
</feature>
<comment type="similarity">
    <text evidence="2 9">Belongs to the class-II pyridoxal-phosphate-dependent aminotransferase family. Histidinol-phosphate aminotransferase subfamily.</text>
</comment>
<dbReference type="Pfam" id="PF00155">
    <property type="entry name" value="Aminotran_1_2"/>
    <property type="match status" value="1"/>
</dbReference>
<dbReference type="Gene3D" id="3.90.1150.10">
    <property type="entry name" value="Aspartate Aminotransferase, domain 1"/>
    <property type="match status" value="1"/>
</dbReference>
<protein>
    <recommendedName>
        <fullName evidence="9">Histidinol-phosphate aminotransferase</fullName>
        <ecNumber evidence="9">2.6.1.9</ecNumber>
    </recommendedName>
    <alternativeName>
        <fullName evidence="9">Imidazole acetol-phosphate transaminase</fullName>
    </alternativeName>
</protein>
<dbReference type="Gene3D" id="3.40.640.10">
    <property type="entry name" value="Type I PLP-dependent aspartate aminotransferase-like (Major domain)"/>
    <property type="match status" value="1"/>
</dbReference>
<evidence type="ECO:0000259" key="10">
    <source>
        <dbReference type="Pfam" id="PF00155"/>
    </source>
</evidence>
<dbReference type="GO" id="GO:0030170">
    <property type="term" value="F:pyridoxal phosphate binding"/>
    <property type="evidence" value="ECO:0007669"/>
    <property type="project" value="InterPro"/>
</dbReference>
<dbReference type="NCBIfam" id="TIGR01141">
    <property type="entry name" value="hisC"/>
    <property type="match status" value="1"/>
</dbReference>
<comment type="cofactor">
    <cofactor evidence="1 9">
        <name>pyridoxal 5'-phosphate</name>
        <dbReference type="ChEBI" id="CHEBI:597326"/>
    </cofactor>
</comment>